<dbReference type="SUPFAM" id="SSF48452">
    <property type="entry name" value="TPR-like"/>
    <property type="match status" value="1"/>
</dbReference>
<gene>
    <name evidence="1" type="ORF">C0601_01350</name>
</gene>
<organism evidence="1 2">
    <name type="scientific">Muiribacterium halophilum</name>
    <dbReference type="NCBI Taxonomy" id="2053465"/>
    <lineage>
        <taxon>Bacteria</taxon>
        <taxon>Candidatus Muiribacteriota</taxon>
        <taxon>Candidatus Muiribacteriia</taxon>
        <taxon>Candidatus Muiribacteriales</taxon>
        <taxon>Candidatus Muiribacteriaceae</taxon>
        <taxon>Candidatus Muiribacterium</taxon>
    </lineage>
</organism>
<name>A0A2N5ZLH1_MUIH1</name>
<proteinExistence type="predicted"/>
<dbReference type="AlphaFoldDB" id="A0A2N5ZLH1"/>
<dbReference type="Proteomes" id="UP000234857">
    <property type="component" value="Unassembled WGS sequence"/>
</dbReference>
<sequence>MRSIKALIFLSLFIIIAFFMIKNRHTFSETGDISSEIVVEKQNISSDVSIDFERYIVEREAPVVKNVIEDDSLEEIVGRSLYVPKEMDEVIELMKKGDIDNAFLLLEEMEKNAGVGTLPWILYFKGHILYMKMNFSKSMDIFDAFLEEYPNHILASNVKEAIAYLEGR</sequence>
<comment type="caution">
    <text evidence="1">The sequence shown here is derived from an EMBL/GenBank/DDBJ whole genome shotgun (WGS) entry which is preliminary data.</text>
</comment>
<evidence type="ECO:0000313" key="2">
    <source>
        <dbReference type="Proteomes" id="UP000234857"/>
    </source>
</evidence>
<reference evidence="1 2" key="1">
    <citation type="submission" date="2017-11" db="EMBL/GenBank/DDBJ databases">
        <title>Genome-resolved metagenomics identifies genetic mobility, metabolic interactions, and unexpected diversity in perchlorate-reducing communities.</title>
        <authorList>
            <person name="Barnum T.P."/>
            <person name="Figueroa I.A."/>
            <person name="Carlstrom C.I."/>
            <person name="Lucas L.N."/>
            <person name="Engelbrektson A.L."/>
            <person name="Coates J.D."/>
        </authorList>
    </citation>
    <scope>NUCLEOTIDE SEQUENCE [LARGE SCALE GENOMIC DNA]</scope>
    <source>
        <strain evidence="1">BM706</strain>
    </source>
</reference>
<protein>
    <recommendedName>
        <fullName evidence="3">Outer membrane lipoprotein BamD-like domain-containing protein</fullName>
    </recommendedName>
</protein>
<accession>A0A2N5ZLH1</accession>
<dbReference type="InterPro" id="IPR011990">
    <property type="entry name" value="TPR-like_helical_dom_sf"/>
</dbReference>
<evidence type="ECO:0000313" key="1">
    <source>
        <dbReference type="EMBL" id="PLX19529.1"/>
    </source>
</evidence>
<evidence type="ECO:0008006" key="3">
    <source>
        <dbReference type="Google" id="ProtNLM"/>
    </source>
</evidence>
<dbReference type="EMBL" id="PKTG01000025">
    <property type="protein sequence ID" value="PLX19529.1"/>
    <property type="molecule type" value="Genomic_DNA"/>
</dbReference>